<dbReference type="AlphaFoldDB" id="A0A7D9KDB2"/>
<dbReference type="EMBL" id="CACRXK020032808">
    <property type="protein sequence ID" value="CAB4043643.1"/>
    <property type="molecule type" value="Genomic_DNA"/>
</dbReference>
<keyword evidence="3" id="KW-1185">Reference proteome</keyword>
<name>A0A7D9KDB2_PARCT</name>
<accession>A0A7D9KDB2</accession>
<dbReference type="Proteomes" id="UP001152795">
    <property type="component" value="Unassembled WGS sequence"/>
</dbReference>
<dbReference type="InterPro" id="IPR001028">
    <property type="entry name" value="Gprt_PLipase_D"/>
</dbReference>
<feature type="domain" description="Phospholipase C/D" evidence="1">
    <location>
        <begin position="24"/>
        <end position="177"/>
    </location>
</feature>
<evidence type="ECO:0000313" key="2">
    <source>
        <dbReference type="EMBL" id="CAB4043643.1"/>
    </source>
</evidence>
<dbReference type="PANTHER" id="PTHR23221:SF7">
    <property type="entry name" value="PHOSPHATIDYLINOSITOL-GLYCAN-SPECIFIC PHOSPHOLIPASE D"/>
    <property type="match status" value="1"/>
</dbReference>
<reference evidence="2" key="1">
    <citation type="submission" date="2020-04" db="EMBL/GenBank/DDBJ databases">
        <authorList>
            <person name="Alioto T."/>
            <person name="Alioto T."/>
            <person name="Gomez Garrido J."/>
        </authorList>
    </citation>
    <scope>NUCLEOTIDE SEQUENCE</scope>
    <source>
        <strain evidence="2">A484AB</strain>
    </source>
</reference>
<proteinExistence type="predicted"/>
<gene>
    <name evidence="2" type="ORF">PACLA_8A040974</name>
</gene>
<protein>
    <submittedName>
        <fullName evidence="2">Phosphatidylinositol-glycan-specific phospholipase D-like</fullName>
    </submittedName>
</protein>
<evidence type="ECO:0000259" key="1">
    <source>
        <dbReference type="Pfam" id="PF00882"/>
    </source>
</evidence>
<dbReference type="GO" id="GO:0004621">
    <property type="term" value="F:glycosylphosphatidylinositol phospholipase D activity"/>
    <property type="evidence" value="ECO:0007669"/>
    <property type="project" value="InterPro"/>
</dbReference>
<feature type="non-terminal residue" evidence="2">
    <location>
        <position position="200"/>
    </location>
</feature>
<dbReference type="PANTHER" id="PTHR23221">
    <property type="entry name" value="GLYCOSYLPHOSPHATIDYLINOSITOL PHOSPHOLIPASE D"/>
    <property type="match status" value="1"/>
</dbReference>
<sequence length="200" mass="22382">MIFILITIVITTSLECTNACGVSTHISIANEALQSFADTAEYNVSYRDIILNNYDAFYAGSNYPDAMYSSICFGGRYHDISEDTHWAPFLNATVNYIRKTYTKPWSKAAEKLIAFTFGVVSHQVADITWHSLGIDQGFLRIMANVNFHGSFSTAHPLGDAGGDMVSLFEGDIHDISLSKTWYYFYTHSYAAIRIPGEIQK</sequence>
<dbReference type="InterPro" id="IPR008947">
    <property type="entry name" value="PLipase_C/P1_nuclease_dom_sf"/>
</dbReference>
<dbReference type="OrthoDB" id="5317514at2759"/>
<organism evidence="2 3">
    <name type="scientific">Paramuricea clavata</name>
    <name type="common">Red gorgonian</name>
    <name type="synonym">Violescent sea-whip</name>
    <dbReference type="NCBI Taxonomy" id="317549"/>
    <lineage>
        <taxon>Eukaryota</taxon>
        <taxon>Metazoa</taxon>
        <taxon>Cnidaria</taxon>
        <taxon>Anthozoa</taxon>
        <taxon>Octocorallia</taxon>
        <taxon>Malacalcyonacea</taxon>
        <taxon>Plexauridae</taxon>
        <taxon>Paramuricea</taxon>
    </lineage>
</organism>
<dbReference type="InterPro" id="IPR029002">
    <property type="entry name" value="PLPC/GPLD1"/>
</dbReference>
<dbReference type="PRINTS" id="PR00718">
    <property type="entry name" value="PHPHLIPASED"/>
</dbReference>
<dbReference type="SUPFAM" id="SSF48537">
    <property type="entry name" value="Phospholipase C/P1 nuclease"/>
    <property type="match status" value="1"/>
</dbReference>
<dbReference type="GO" id="GO:0005615">
    <property type="term" value="C:extracellular space"/>
    <property type="evidence" value="ECO:0007669"/>
    <property type="project" value="TreeGrafter"/>
</dbReference>
<dbReference type="GO" id="GO:0031012">
    <property type="term" value="C:extracellular matrix"/>
    <property type="evidence" value="ECO:0007669"/>
    <property type="project" value="TreeGrafter"/>
</dbReference>
<dbReference type="Pfam" id="PF00882">
    <property type="entry name" value="Zn_dep_PLPC"/>
    <property type="match status" value="1"/>
</dbReference>
<evidence type="ECO:0000313" key="3">
    <source>
        <dbReference type="Proteomes" id="UP001152795"/>
    </source>
</evidence>
<comment type="caution">
    <text evidence="2">The sequence shown here is derived from an EMBL/GenBank/DDBJ whole genome shotgun (WGS) entry which is preliminary data.</text>
</comment>